<dbReference type="PROSITE" id="PS51257">
    <property type="entry name" value="PROKAR_LIPOPROTEIN"/>
    <property type="match status" value="1"/>
</dbReference>
<keyword evidence="4" id="KW-1185">Reference proteome</keyword>
<proteinExistence type="predicted"/>
<evidence type="ECO:0000256" key="1">
    <source>
        <dbReference type="SAM" id="SignalP"/>
    </source>
</evidence>
<dbReference type="InterPro" id="IPR007210">
    <property type="entry name" value="ABC_Gly_betaine_transp_sub-bd"/>
</dbReference>
<dbReference type="CDD" id="cd13641">
    <property type="entry name" value="PBP2_HisX_like"/>
    <property type="match status" value="1"/>
</dbReference>
<dbReference type="EMBL" id="JACRTB010000003">
    <property type="protein sequence ID" value="MBC8575387.1"/>
    <property type="molecule type" value="Genomic_DNA"/>
</dbReference>
<reference evidence="3 4" key="1">
    <citation type="submission" date="2020-08" db="EMBL/GenBank/DDBJ databases">
        <title>Genome public.</title>
        <authorList>
            <person name="Liu C."/>
            <person name="Sun Q."/>
        </authorList>
    </citation>
    <scope>NUCLEOTIDE SEQUENCE [LARGE SCALE GENOMIC DNA]</scope>
    <source>
        <strain evidence="3 4">BX1</strain>
    </source>
</reference>
<feature type="chain" id="PRO_5045440527" evidence="1">
    <location>
        <begin position="18"/>
        <end position="331"/>
    </location>
</feature>
<evidence type="ECO:0000259" key="2">
    <source>
        <dbReference type="Pfam" id="PF04069"/>
    </source>
</evidence>
<dbReference type="Proteomes" id="UP000658131">
    <property type="component" value="Unassembled WGS sequence"/>
</dbReference>
<evidence type="ECO:0000313" key="3">
    <source>
        <dbReference type="EMBL" id="MBC8575387.1"/>
    </source>
</evidence>
<dbReference type="Pfam" id="PF04069">
    <property type="entry name" value="OpuAC"/>
    <property type="match status" value="1"/>
</dbReference>
<evidence type="ECO:0000313" key="4">
    <source>
        <dbReference type="Proteomes" id="UP000658131"/>
    </source>
</evidence>
<feature type="signal peptide" evidence="1">
    <location>
        <begin position="1"/>
        <end position="17"/>
    </location>
</feature>
<dbReference type="Gene3D" id="3.40.190.100">
    <property type="entry name" value="Glycine betaine-binding periplasmic protein, domain 2"/>
    <property type="match status" value="1"/>
</dbReference>
<keyword evidence="1" id="KW-0732">Signal</keyword>
<protein>
    <submittedName>
        <fullName evidence="3">ABC transporter substrate-binding protein</fullName>
    </submittedName>
</protein>
<dbReference type="Gene3D" id="3.40.190.10">
    <property type="entry name" value="Periplasmic binding protein-like II"/>
    <property type="match status" value="1"/>
</dbReference>
<name>A0ABR7NG54_9FIRM</name>
<comment type="caution">
    <text evidence="3">The sequence shown here is derived from an EMBL/GenBank/DDBJ whole genome shotgun (WGS) entry which is preliminary data.</text>
</comment>
<accession>A0ABR7NG54</accession>
<sequence>MKKIAAFLLALPLILTAAGCSSSPAASGSSGAAAPKEKTDLVFADVGWDSIKFHNAVAGLIAEKVFGYTWTETPASTPISHEALMKGEIDIHMETWTDNLPDYEGDLAAGKLTELGVNFDDNIQGFYIPRYVADENPGLKSVADLKDYAHLFPDPDSPGKARIFGGIPGWSITEIMEKKVQYYGLDSQYNYVIPGSDAAMNATIISAWDKKEPVVFYYWEPTWLMGLYDFVLLEDAPYDAAAYFEGKTACPSVRVNVCVSNDFAASNPEFCEFLSKYHTSSALTSEGLAYLQQNAGSTYQDAAAWFLKEGHPELVDQFLTSEQASRLREAL</sequence>
<feature type="domain" description="ABC-type glycine betaine transport system substrate-binding" evidence="2">
    <location>
        <begin position="40"/>
        <end position="309"/>
    </location>
</feature>
<gene>
    <name evidence="3" type="ORF">H8717_03030</name>
</gene>
<dbReference type="RefSeq" id="WP_262399025.1">
    <property type="nucleotide sequence ID" value="NZ_JACRTB010000003.1"/>
</dbReference>
<dbReference type="SUPFAM" id="SSF53850">
    <property type="entry name" value="Periplasmic binding protein-like II"/>
    <property type="match status" value="1"/>
</dbReference>
<organism evidence="3 4">
    <name type="scientific">Yanshouia hominis</name>
    <dbReference type="NCBI Taxonomy" id="2763673"/>
    <lineage>
        <taxon>Bacteria</taxon>
        <taxon>Bacillati</taxon>
        <taxon>Bacillota</taxon>
        <taxon>Clostridia</taxon>
        <taxon>Eubacteriales</taxon>
        <taxon>Oscillospiraceae</taxon>
        <taxon>Yanshouia</taxon>
    </lineage>
</organism>